<feature type="region of interest" description="Disordered" evidence="1">
    <location>
        <begin position="48"/>
        <end position="83"/>
    </location>
</feature>
<dbReference type="KEGG" id="gtt:GUITHDRAFT_143371"/>
<reference evidence="4" key="2">
    <citation type="submission" date="2012-11" db="EMBL/GenBank/DDBJ databases">
        <authorList>
            <person name="Kuo A."/>
            <person name="Curtis B.A."/>
            <person name="Tanifuji G."/>
            <person name="Burki F."/>
            <person name="Gruber A."/>
            <person name="Irimia M."/>
            <person name="Maruyama S."/>
            <person name="Arias M.C."/>
            <person name="Ball S.G."/>
            <person name="Gile G.H."/>
            <person name="Hirakawa Y."/>
            <person name="Hopkins J.F."/>
            <person name="Rensing S.A."/>
            <person name="Schmutz J."/>
            <person name="Symeonidi A."/>
            <person name="Elias M."/>
            <person name="Eveleigh R.J."/>
            <person name="Herman E.K."/>
            <person name="Klute M.J."/>
            <person name="Nakayama T."/>
            <person name="Obornik M."/>
            <person name="Reyes-Prieto A."/>
            <person name="Armbrust E.V."/>
            <person name="Aves S.J."/>
            <person name="Beiko R.G."/>
            <person name="Coutinho P."/>
            <person name="Dacks J.B."/>
            <person name="Durnford D.G."/>
            <person name="Fast N.M."/>
            <person name="Green B.R."/>
            <person name="Grisdale C."/>
            <person name="Hempe F."/>
            <person name="Henrissat B."/>
            <person name="Hoppner M.P."/>
            <person name="Ishida K.-I."/>
            <person name="Kim E."/>
            <person name="Koreny L."/>
            <person name="Kroth P.G."/>
            <person name="Liu Y."/>
            <person name="Malik S.-B."/>
            <person name="Maier U.G."/>
            <person name="McRose D."/>
            <person name="Mock T."/>
            <person name="Neilson J.A."/>
            <person name="Onodera N.T."/>
            <person name="Poole A.M."/>
            <person name="Pritham E.J."/>
            <person name="Richards T.A."/>
            <person name="Rocap G."/>
            <person name="Roy S.W."/>
            <person name="Sarai C."/>
            <person name="Schaack S."/>
            <person name="Shirato S."/>
            <person name="Slamovits C.H."/>
            <person name="Spencer D.F."/>
            <person name="Suzuki S."/>
            <person name="Worden A.Z."/>
            <person name="Zauner S."/>
            <person name="Barry K."/>
            <person name="Bell C."/>
            <person name="Bharti A.K."/>
            <person name="Crow J.A."/>
            <person name="Grimwood J."/>
            <person name="Kramer R."/>
            <person name="Lindquist E."/>
            <person name="Lucas S."/>
            <person name="Salamov A."/>
            <person name="McFadden G.I."/>
            <person name="Lane C.E."/>
            <person name="Keeling P.J."/>
            <person name="Gray M.W."/>
            <person name="Grigoriev I.V."/>
            <person name="Archibald J.M."/>
        </authorList>
    </citation>
    <scope>NUCLEOTIDE SEQUENCE</scope>
    <source>
        <strain evidence="4">CCMP2712</strain>
    </source>
</reference>
<dbReference type="EMBL" id="JH993038">
    <property type="protein sequence ID" value="EKX39589.1"/>
    <property type="molecule type" value="Genomic_DNA"/>
</dbReference>
<organism evidence="2">
    <name type="scientific">Guillardia theta (strain CCMP2712)</name>
    <name type="common">Cryptophyte</name>
    <dbReference type="NCBI Taxonomy" id="905079"/>
    <lineage>
        <taxon>Eukaryota</taxon>
        <taxon>Cryptophyceae</taxon>
        <taxon>Pyrenomonadales</taxon>
        <taxon>Geminigeraceae</taxon>
        <taxon>Guillardia</taxon>
    </lineage>
</organism>
<accession>L1IUK9</accession>
<evidence type="ECO:0000313" key="4">
    <source>
        <dbReference type="Proteomes" id="UP000011087"/>
    </source>
</evidence>
<feature type="region of interest" description="Disordered" evidence="1">
    <location>
        <begin position="120"/>
        <end position="140"/>
    </location>
</feature>
<evidence type="ECO:0000256" key="1">
    <source>
        <dbReference type="SAM" id="MobiDB-lite"/>
    </source>
</evidence>
<dbReference type="GeneID" id="17296367"/>
<dbReference type="PaxDb" id="55529-EKX39589"/>
<protein>
    <recommendedName>
        <fullName evidence="5">Myb-like domain-containing protein</fullName>
    </recommendedName>
</protein>
<dbReference type="HOGENOM" id="CLU_1126312_0_0_1"/>
<sequence>MDPPHDPASLPYQWTSQDPVALEDAIDAIFRLPATAHASCRHRPVKLELHPTARPDASSRLLPSSQMAAARQSPKAHASPTARTCWQPVASIAELHAGLPQGSSASSSWSSSSTSPRLLASSSLSFSTPPSLGARGSGGWTEDEHQRFLVALRDYCPDAETRAAQDGRVRKDVGDGDMYDMNNEVIKKDQLEARHYFGPTDQRGPQATVVVSDRAAPVLYRHGMPWCRDPDFRGLTVSRSLRSSQLP</sequence>
<feature type="compositionally biased region" description="Low complexity" evidence="1">
    <location>
        <begin position="120"/>
        <end position="132"/>
    </location>
</feature>
<dbReference type="Proteomes" id="UP000011087">
    <property type="component" value="Unassembled WGS sequence"/>
</dbReference>
<evidence type="ECO:0008006" key="5">
    <source>
        <dbReference type="Google" id="ProtNLM"/>
    </source>
</evidence>
<name>L1IUK9_GUITC</name>
<evidence type="ECO:0000313" key="2">
    <source>
        <dbReference type="EMBL" id="EKX39589.1"/>
    </source>
</evidence>
<dbReference type="RefSeq" id="XP_005826569.1">
    <property type="nucleotide sequence ID" value="XM_005826512.1"/>
</dbReference>
<dbReference type="EnsemblProtists" id="EKX39589">
    <property type="protein sequence ID" value="EKX39589"/>
    <property type="gene ID" value="GUITHDRAFT_143371"/>
</dbReference>
<gene>
    <name evidence="2" type="ORF">GUITHDRAFT_143371</name>
</gene>
<evidence type="ECO:0000313" key="3">
    <source>
        <dbReference type="EnsemblProtists" id="EKX39589"/>
    </source>
</evidence>
<dbReference type="AlphaFoldDB" id="L1IUK9"/>
<keyword evidence="4" id="KW-1185">Reference proteome</keyword>
<proteinExistence type="predicted"/>
<reference evidence="2 4" key="1">
    <citation type="journal article" date="2012" name="Nature">
        <title>Algal genomes reveal evolutionary mosaicism and the fate of nucleomorphs.</title>
        <authorList>
            <consortium name="DOE Joint Genome Institute"/>
            <person name="Curtis B.A."/>
            <person name="Tanifuji G."/>
            <person name="Burki F."/>
            <person name="Gruber A."/>
            <person name="Irimia M."/>
            <person name="Maruyama S."/>
            <person name="Arias M.C."/>
            <person name="Ball S.G."/>
            <person name="Gile G.H."/>
            <person name="Hirakawa Y."/>
            <person name="Hopkins J.F."/>
            <person name="Kuo A."/>
            <person name="Rensing S.A."/>
            <person name="Schmutz J."/>
            <person name="Symeonidi A."/>
            <person name="Elias M."/>
            <person name="Eveleigh R.J."/>
            <person name="Herman E.K."/>
            <person name="Klute M.J."/>
            <person name="Nakayama T."/>
            <person name="Obornik M."/>
            <person name="Reyes-Prieto A."/>
            <person name="Armbrust E.V."/>
            <person name="Aves S.J."/>
            <person name="Beiko R.G."/>
            <person name="Coutinho P."/>
            <person name="Dacks J.B."/>
            <person name="Durnford D.G."/>
            <person name="Fast N.M."/>
            <person name="Green B.R."/>
            <person name="Grisdale C.J."/>
            <person name="Hempel F."/>
            <person name="Henrissat B."/>
            <person name="Hoppner M.P."/>
            <person name="Ishida K."/>
            <person name="Kim E."/>
            <person name="Koreny L."/>
            <person name="Kroth P.G."/>
            <person name="Liu Y."/>
            <person name="Malik S.B."/>
            <person name="Maier U.G."/>
            <person name="McRose D."/>
            <person name="Mock T."/>
            <person name="Neilson J.A."/>
            <person name="Onodera N.T."/>
            <person name="Poole A.M."/>
            <person name="Pritham E.J."/>
            <person name="Richards T.A."/>
            <person name="Rocap G."/>
            <person name="Roy S.W."/>
            <person name="Sarai C."/>
            <person name="Schaack S."/>
            <person name="Shirato S."/>
            <person name="Slamovits C.H."/>
            <person name="Spencer D.F."/>
            <person name="Suzuki S."/>
            <person name="Worden A.Z."/>
            <person name="Zauner S."/>
            <person name="Barry K."/>
            <person name="Bell C."/>
            <person name="Bharti A.K."/>
            <person name="Crow J.A."/>
            <person name="Grimwood J."/>
            <person name="Kramer R."/>
            <person name="Lindquist E."/>
            <person name="Lucas S."/>
            <person name="Salamov A."/>
            <person name="McFadden G.I."/>
            <person name="Lane C.E."/>
            <person name="Keeling P.J."/>
            <person name="Gray M.W."/>
            <person name="Grigoriev I.V."/>
            <person name="Archibald J.M."/>
        </authorList>
    </citation>
    <scope>NUCLEOTIDE SEQUENCE</scope>
    <source>
        <strain evidence="2 4">CCMP2712</strain>
    </source>
</reference>
<reference evidence="3" key="3">
    <citation type="submission" date="2016-03" db="UniProtKB">
        <authorList>
            <consortium name="EnsemblProtists"/>
        </authorList>
    </citation>
    <scope>IDENTIFICATION</scope>
</reference>